<sequence>MPRCMILKFSFKLPSENNICCGYKYQGVKCLSD</sequence>
<name>A0A0A9H6V1_ARUDO</name>
<dbReference type="AlphaFoldDB" id="A0A0A9H6V1"/>
<reference evidence="1" key="1">
    <citation type="submission" date="2014-09" db="EMBL/GenBank/DDBJ databases">
        <authorList>
            <person name="Magalhaes I.L.F."/>
            <person name="Oliveira U."/>
            <person name="Santos F.R."/>
            <person name="Vidigal T.H.D.A."/>
            <person name="Brescovit A.D."/>
            <person name="Santos A.J."/>
        </authorList>
    </citation>
    <scope>NUCLEOTIDE SEQUENCE</scope>
    <source>
        <tissue evidence="1">Shoot tissue taken approximately 20 cm above the soil surface</tissue>
    </source>
</reference>
<evidence type="ECO:0000313" key="1">
    <source>
        <dbReference type="EMBL" id="JAE31524.1"/>
    </source>
</evidence>
<proteinExistence type="predicted"/>
<reference evidence="1" key="2">
    <citation type="journal article" date="2015" name="Data Brief">
        <title>Shoot transcriptome of the giant reed, Arundo donax.</title>
        <authorList>
            <person name="Barrero R.A."/>
            <person name="Guerrero F.D."/>
            <person name="Moolhuijzen P."/>
            <person name="Goolsby J.A."/>
            <person name="Tidwell J."/>
            <person name="Bellgard S.E."/>
            <person name="Bellgard M.I."/>
        </authorList>
    </citation>
    <scope>NUCLEOTIDE SEQUENCE</scope>
    <source>
        <tissue evidence="1">Shoot tissue taken approximately 20 cm above the soil surface</tissue>
    </source>
</reference>
<dbReference type="EMBL" id="GBRH01166372">
    <property type="protein sequence ID" value="JAE31524.1"/>
    <property type="molecule type" value="Transcribed_RNA"/>
</dbReference>
<organism evidence="1">
    <name type="scientific">Arundo donax</name>
    <name type="common">Giant reed</name>
    <name type="synonym">Donax arundinaceus</name>
    <dbReference type="NCBI Taxonomy" id="35708"/>
    <lineage>
        <taxon>Eukaryota</taxon>
        <taxon>Viridiplantae</taxon>
        <taxon>Streptophyta</taxon>
        <taxon>Embryophyta</taxon>
        <taxon>Tracheophyta</taxon>
        <taxon>Spermatophyta</taxon>
        <taxon>Magnoliopsida</taxon>
        <taxon>Liliopsida</taxon>
        <taxon>Poales</taxon>
        <taxon>Poaceae</taxon>
        <taxon>PACMAD clade</taxon>
        <taxon>Arundinoideae</taxon>
        <taxon>Arundineae</taxon>
        <taxon>Arundo</taxon>
    </lineage>
</organism>
<accession>A0A0A9H6V1</accession>
<protein>
    <submittedName>
        <fullName evidence="1">Uncharacterized protein</fullName>
    </submittedName>
</protein>